<feature type="domain" description="N-acetyltransferase" evidence="1">
    <location>
        <begin position="85"/>
        <end position="224"/>
    </location>
</feature>
<dbReference type="Proteomes" id="UP000799764">
    <property type="component" value="Unassembled WGS sequence"/>
</dbReference>
<proteinExistence type="predicted"/>
<dbReference type="GO" id="GO:0016747">
    <property type="term" value="F:acyltransferase activity, transferring groups other than amino-acyl groups"/>
    <property type="evidence" value="ECO:0007669"/>
    <property type="project" value="InterPro"/>
</dbReference>
<protein>
    <submittedName>
        <fullName evidence="2">Acyl-CoA N-acyltransferase</fullName>
    </submittedName>
</protein>
<sequence>MSHYTLSPAAPEDSEAIASLFALSWQSPFTQLQLGDMSTDALSSTMAPRIVESMSKPGSEYVVMRAEDGTVSAVAHWSAPSTVTSDQDEESAEDKADRQEIWIQEYRKKLPEDSNKDLIVDFTVGLRELREQVLQGRQHFLLENIATHPAHRRRRLASKLIEWVFPRADEQDVLVYLDTASDNEAMRVYKRLGFEEKGSRVIEDLSKYGGEGSHMHVALVRMPGKDSMGDCTECIARV</sequence>
<name>A0A9P4P880_9PLEO</name>
<evidence type="ECO:0000313" key="3">
    <source>
        <dbReference type="Proteomes" id="UP000799764"/>
    </source>
</evidence>
<dbReference type="SUPFAM" id="SSF55729">
    <property type="entry name" value="Acyl-CoA N-acyltransferases (Nat)"/>
    <property type="match status" value="1"/>
</dbReference>
<dbReference type="PANTHER" id="PTHR42791">
    <property type="entry name" value="GNAT FAMILY ACETYLTRANSFERASE"/>
    <property type="match status" value="1"/>
</dbReference>
<dbReference type="Gene3D" id="3.40.630.30">
    <property type="match status" value="1"/>
</dbReference>
<dbReference type="AlphaFoldDB" id="A0A9P4P880"/>
<keyword evidence="3" id="KW-1185">Reference proteome</keyword>
<dbReference type="InterPro" id="IPR052523">
    <property type="entry name" value="Trichothecene_AcTrans"/>
</dbReference>
<dbReference type="OrthoDB" id="410198at2759"/>
<dbReference type="InterPro" id="IPR000182">
    <property type="entry name" value="GNAT_dom"/>
</dbReference>
<dbReference type="EMBL" id="MU001513">
    <property type="protein sequence ID" value="KAF2438281.1"/>
    <property type="molecule type" value="Genomic_DNA"/>
</dbReference>
<dbReference type="InterPro" id="IPR016181">
    <property type="entry name" value="Acyl_CoA_acyltransferase"/>
</dbReference>
<reference evidence="2" key="1">
    <citation type="journal article" date="2020" name="Stud. Mycol.">
        <title>101 Dothideomycetes genomes: a test case for predicting lifestyles and emergence of pathogens.</title>
        <authorList>
            <person name="Haridas S."/>
            <person name="Albert R."/>
            <person name="Binder M."/>
            <person name="Bloem J."/>
            <person name="Labutti K."/>
            <person name="Salamov A."/>
            <person name="Andreopoulos B."/>
            <person name="Baker S."/>
            <person name="Barry K."/>
            <person name="Bills G."/>
            <person name="Bluhm B."/>
            <person name="Cannon C."/>
            <person name="Castanera R."/>
            <person name="Culley D."/>
            <person name="Daum C."/>
            <person name="Ezra D."/>
            <person name="Gonzalez J."/>
            <person name="Henrissat B."/>
            <person name="Kuo A."/>
            <person name="Liang C."/>
            <person name="Lipzen A."/>
            <person name="Lutzoni F."/>
            <person name="Magnuson J."/>
            <person name="Mondo S."/>
            <person name="Nolan M."/>
            <person name="Ohm R."/>
            <person name="Pangilinan J."/>
            <person name="Park H.-J."/>
            <person name="Ramirez L."/>
            <person name="Alfaro M."/>
            <person name="Sun H."/>
            <person name="Tritt A."/>
            <person name="Yoshinaga Y."/>
            <person name="Zwiers L.-H."/>
            <person name="Turgeon B."/>
            <person name="Goodwin S."/>
            <person name="Spatafora J."/>
            <person name="Crous P."/>
            <person name="Grigoriev I."/>
        </authorList>
    </citation>
    <scope>NUCLEOTIDE SEQUENCE</scope>
    <source>
        <strain evidence="2">CBS 690.94</strain>
    </source>
</reference>
<gene>
    <name evidence="2" type="ORF">P171DRAFT_437329</name>
</gene>
<comment type="caution">
    <text evidence="2">The sequence shown here is derived from an EMBL/GenBank/DDBJ whole genome shotgun (WGS) entry which is preliminary data.</text>
</comment>
<dbReference type="PROSITE" id="PS51186">
    <property type="entry name" value="GNAT"/>
    <property type="match status" value="1"/>
</dbReference>
<evidence type="ECO:0000313" key="2">
    <source>
        <dbReference type="EMBL" id="KAF2438281.1"/>
    </source>
</evidence>
<evidence type="ECO:0000259" key="1">
    <source>
        <dbReference type="PROSITE" id="PS51186"/>
    </source>
</evidence>
<dbReference type="CDD" id="cd04301">
    <property type="entry name" value="NAT_SF"/>
    <property type="match status" value="1"/>
</dbReference>
<accession>A0A9P4P880</accession>
<dbReference type="Pfam" id="PF00583">
    <property type="entry name" value="Acetyltransf_1"/>
    <property type="match status" value="1"/>
</dbReference>
<dbReference type="PANTHER" id="PTHR42791:SF1">
    <property type="entry name" value="N-ACETYLTRANSFERASE DOMAIN-CONTAINING PROTEIN"/>
    <property type="match status" value="1"/>
</dbReference>
<organism evidence="2 3">
    <name type="scientific">Karstenula rhodostoma CBS 690.94</name>
    <dbReference type="NCBI Taxonomy" id="1392251"/>
    <lineage>
        <taxon>Eukaryota</taxon>
        <taxon>Fungi</taxon>
        <taxon>Dikarya</taxon>
        <taxon>Ascomycota</taxon>
        <taxon>Pezizomycotina</taxon>
        <taxon>Dothideomycetes</taxon>
        <taxon>Pleosporomycetidae</taxon>
        <taxon>Pleosporales</taxon>
        <taxon>Massarineae</taxon>
        <taxon>Didymosphaeriaceae</taxon>
        <taxon>Karstenula</taxon>
    </lineage>
</organism>